<dbReference type="PANTHER" id="PTHR36356">
    <property type="entry name" value="EXPRESSED PROTEIN"/>
    <property type="match status" value="1"/>
</dbReference>
<dbReference type="PANTHER" id="PTHR36356:SF1">
    <property type="entry name" value="EXPRESSED PROTEIN"/>
    <property type="match status" value="1"/>
</dbReference>
<dbReference type="AlphaFoldDB" id="A0AAW1K975"/>
<organism evidence="3 4">
    <name type="scientific">Saponaria officinalis</name>
    <name type="common">Common soapwort</name>
    <name type="synonym">Lychnis saponaria</name>
    <dbReference type="NCBI Taxonomy" id="3572"/>
    <lineage>
        <taxon>Eukaryota</taxon>
        <taxon>Viridiplantae</taxon>
        <taxon>Streptophyta</taxon>
        <taxon>Embryophyta</taxon>
        <taxon>Tracheophyta</taxon>
        <taxon>Spermatophyta</taxon>
        <taxon>Magnoliopsida</taxon>
        <taxon>eudicotyledons</taxon>
        <taxon>Gunneridae</taxon>
        <taxon>Pentapetalae</taxon>
        <taxon>Caryophyllales</taxon>
        <taxon>Caryophyllaceae</taxon>
        <taxon>Caryophylleae</taxon>
        <taxon>Saponaria</taxon>
    </lineage>
</organism>
<sequence>MAISSSPSTTLTWRPSLHSSTSLSSRTKLNHLSFLSPPPRPPSSSSSSSAVVVAFRRGDFEAFKKRVTSGETWREAWRVANDGFEQVVYDAKKAAERFDRRYDVSRRISSAAEVASVRAREIDREFEVSQKWRAFSLDFSSNLPRYRKQIGDFLNTPLGRGSSTIFFVWFALSGWLFRCLILATWVLPIAGPLLLNNVVNNLVVKGACPSCKKEFIGNKNSMIQCSGCGNIVWQPQAGGFSKGNKNTTRSKSQPEIIDVEFEEK</sequence>
<feature type="transmembrane region" description="Helical" evidence="2">
    <location>
        <begin position="166"/>
        <end position="187"/>
    </location>
</feature>
<dbReference type="GO" id="GO:0009507">
    <property type="term" value="C:chloroplast"/>
    <property type="evidence" value="ECO:0007669"/>
    <property type="project" value="TreeGrafter"/>
</dbReference>
<keyword evidence="4" id="KW-1185">Reference proteome</keyword>
<proteinExistence type="predicted"/>
<keyword evidence="2" id="KW-0812">Transmembrane</keyword>
<evidence type="ECO:0000313" key="3">
    <source>
        <dbReference type="EMBL" id="KAK9716025.1"/>
    </source>
</evidence>
<feature type="compositionally biased region" description="Polar residues" evidence="1">
    <location>
        <begin position="1"/>
        <end position="13"/>
    </location>
</feature>
<protein>
    <submittedName>
        <fullName evidence="3">Uncharacterized protein</fullName>
    </submittedName>
</protein>
<reference evidence="3" key="1">
    <citation type="submission" date="2024-03" db="EMBL/GenBank/DDBJ databases">
        <title>WGS assembly of Saponaria officinalis var. Norfolk2.</title>
        <authorList>
            <person name="Jenkins J."/>
            <person name="Shu S."/>
            <person name="Grimwood J."/>
            <person name="Barry K."/>
            <person name="Goodstein D."/>
            <person name="Schmutz J."/>
            <person name="Leebens-Mack J."/>
            <person name="Osbourn A."/>
        </authorList>
    </citation>
    <scope>NUCLEOTIDE SEQUENCE [LARGE SCALE GENOMIC DNA]</scope>
    <source>
        <strain evidence="3">JIC</strain>
    </source>
</reference>
<feature type="region of interest" description="Disordered" evidence="1">
    <location>
        <begin position="1"/>
        <end position="21"/>
    </location>
</feature>
<dbReference type="Proteomes" id="UP001443914">
    <property type="component" value="Unassembled WGS sequence"/>
</dbReference>
<keyword evidence="2" id="KW-0472">Membrane</keyword>
<evidence type="ECO:0000313" key="4">
    <source>
        <dbReference type="Proteomes" id="UP001443914"/>
    </source>
</evidence>
<keyword evidence="2" id="KW-1133">Transmembrane helix</keyword>
<evidence type="ECO:0000256" key="2">
    <source>
        <dbReference type="SAM" id="Phobius"/>
    </source>
</evidence>
<comment type="caution">
    <text evidence="3">The sequence shown here is derived from an EMBL/GenBank/DDBJ whole genome shotgun (WGS) entry which is preliminary data.</text>
</comment>
<gene>
    <name evidence="3" type="ORF">RND81_06G206600</name>
</gene>
<dbReference type="EMBL" id="JBDFQZ010000006">
    <property type="protein sequence ID" value="KAK9716025.1"/>
    <property type="molecule type" value="Genomic_DNA"/>
</dbReference>
<accession>A0AAW1K975</accession>
<evidence type="ECO:0000256" key="1">
    <source>
        <dbReference type="SAM" id="MobiDB-lite"/>
    </source>
</evidence>
<name>A0AAW1K975_SAPOF</name>